<evidence type="ECO:0000313" key="6">
    <source>
        <dbReference type="EMBL" id="QDE39716.1"/>
    </source>
</evidence>
<dbReference type="InterPro" id="IPR018191">
    <property type="entry name" value="4-OT"/>
</dbReference>
<evidence type="ECO:0000256" key="2">
    <source>
        <dbReference type="ARBA" id="ARBA00023235"/>
    </source>
</evidence>
<gene>
    <name evidence="6" type="ORF">FIV34_11130</name>
</gene>
<dbReference type="PANTHER" id="PTHR35530:SF1">
    <property type="entry name" value="2-HYDROXYMUCONATE TAUTOMERASE"/>
    <property type="match status" value="1"/>
</dbReference>
<evidence type="ECO:0000256" key="3">
    <source>
        <dbReference type="PIRSR" id="PIRSR618191-1"/>
    </source>
</evidence>
<dbReference type="GO" id="GO:0016853">
    <property type="term" value="F:isomerase activity"/>
    <property type="evidence" value="ECO:0007669"/>
    <property type="project" value="UniProtKB-UniRule"/>
</dbReference>
<feature type="active site" description="Proton acceptor; via imino nitrogen" evidence="3">
    <location>
        <position position="2"/>
    </location>
</feature>
<dbReference type="EMBL" id="CP041046">
    <property type="protein sequence ID" value="QDE39716.1"/>
    <property type="molecule type" value="Genomic_DNA"/>
</dbReference>
<dbReference type="KEGG" id="lpy:FIV34_11130"/>
<dbReference type="SUPFAM" id="SSF55331">
    <property type="entry name" value="Tautomerase/MIF"/>
    <property type="match status" value="1"/>
</dbReference>
<dbReference type="NCBIfam" id="NF002571">
    <property type="entry name" value="PRK02220.1"/>
    <property type="match status" value="1"/>
</dbReference>
<comment type="similarity">
    <text evidence="1 4">Belongs to the 4-oxalocrotonate tautomerase family.</text>
</comment>
<keyword evidence="2 4" id="KW-0413">Isomerase</keyword>
<evidence type="ECO:0000256" key="1">
    <source>
        <dbReference type="ARBA" id="ARBA00006723"/>
    </source>
</evidence>
<sequence>MPVINVQMLAGRSPEQKNTFMKEVAEVTQRTLGVPEHAVTIILTEVEREHWSVGSRTMAEVQAAAKP</sequence>
<dbReference type="AlphaFoldDB" id="A0A4Y5Z466"/>
<dbReference type="OrthoDB" id="8098375at2"/>
<dbReference type="NCBIfam" id="TIGR00013">
    <property type="entry name" value="taut"/>
    <property type="match status" value="1"/>
</dbReference>
<dbReference type="EC" id="5.3.2.-" evidence="4"/>
<evidence type="ECO:0000313" key="7">
    <source>
        <dbReference type="Proteomes" id="UP000316093"/>
    </source>
</evidence>
<proteinExistence type="inferred from homology"/>
<dbReference type="Proteomes" id="UP000316093">
    <property type="component" value="Chromosome"/>
</dbReference>
<keyword evidence="7" id="KW-1185">Reference proteome</keyword>
<dbReference type="InterPro" id="IPR004370">
    <property type="entry name" value="4-OT-like_dom"/>
</dbReference>
<evidence type="ECO:0000259" key="5">
    <source>
        <dbReference type="Pfam" id="PF01361"/>
    </source>
</evidence>
<feature type="domain" description="4-oxalocrotonate tautomerase-like" evidence="5">
    <location>
        <begin position="2"/>
        <end position="54"/>
    </location>
</feature>
<dbReference type="PANTHER" id="PTHR35530">
    <property type="entry name" value="TAUTOMERASE-RELATED"/>
    <property type="match status" value="1"/>
</dbReference>
<dbReference type="Gene3D" id="3.30.429.10">
    <property type="entry name" value="Macrophage Migration Inhibitory Factor"/>
    <property type="match status" value="1"/>
</dbReference>
<evidence type="ECO:0000256" key="4">
    <source>
        <dbReference type="RuleBase" id="RU362032"/>
    </source>
</evidence>
<accession>A0A4Y5Z466</accession>
<protein>
    <recommendedName>
        <fullName evidence="4">Tautomerase</fullName>
        <ecNumber evidence="4">5.3.2.-</ecNumber>
    </recommendedName>
</protein>
<dbReference type="InterPro" id="IPR014347">
    <property type="entry name" value="Tautomerase/MIF_sf"/>
</dbReference>
<dbReference type="Pfam" id="PF01361">
    <property type="entry name" value="Tautomerase"/>
    <property type="match status" value="1"/>
</dbReference>
<dbReference type="RefSeq" id="WP_139982702.1">
    <property type="nucleotide sequence ID" value="NZ_CP041046.1"/>
</dbReference>
<reference evidence="6 7" key="1">
    <citation type="submission" date="2019-06" db="EMBL/GenBank/DDBJ databases">
        <title>A complete genome sequence for Luteibacter pinisoli MAH-14.</title>
        <authorList>
            <person name="Baltrus D.A."/>
        </authorList>
    </citation>
    <scope>NUCLEOTIDE SEQUENCE [LARGE SCALE GENOMIC DNA]</scope>
    <source>
        <strain evidence="6 7">MAH-14</strain>
    </source>
</reference>
<name>A0A4Y5Z466_9GAMM</name>
<organism evidence="6 7">
    <name type="scientific">Luteibacter pinisoli</name>
    <dbReference type="NCBI Taxonomy" id="2589080"/>
    <lineage>
        <taxon>Bacteria</taxon>
        <taxon>Pseudomonadati</taxon>
        <taxon>Pseudomonadota</taxon>
        <taxon>Gammaproteobacteria</taxon>
        <taxon>Lysobacterales</taxon>
        <taxon>Rhodanobacteraceae</taxon>
        <taxon>Luteibacter</taxon>
    </lineage>
</organism>